<accession>A0A550I3T7</accession>
<organism evidence="1 2">
    <name type="scientific">Christiangramia sabulilitoris</name>
    <dbReference type="NCBI Taxonomy" id="2583991"/>
    <lineage>
        <taxon>Bacteria</taxon>
        <taxon>Pseudomonadati</taxon>
        <taxon>Bacteroidota</taxon>
        <taxon>Flavobacteriia</taxon>
        <taxon>Flavobacteriales</taxon>
        <taxon>Flavobacteriaceae</taxon>
        <taxon>Christiangramia</taxon>
    </lineage>
</organism>
<dbReference type="RefSeq" id="WP_143410950.1">
    <property type="nucleotide sequence ID" value="NZ_VHSF01000002.1"/>
</dbReference>
<keyword evidence="2" id="KW-1185">Reference proteome</keyword>
<gene>
    <name evidence="1" type="ORF">FGM01_09570</name>
</gene>
<evidence type="ECO:0000313" key="2">
    <source>
        <dbReference type="Proteomes" id="UP000315131"/>
    </source>
</evidence>
<dbReference type="Proteomes" id="UP000315131">
    <property type="component" value="Unassembled WGS sequence"/>
</dbReference>
<protein>
    <submittedName>
        <fullName evidence="1">GTPase</fullName>
    </submittedName>
</protein>
<name>A0A550I3T7_9FLAO</name>
<proteinExistence type="predicted"/>
<sequence>MKKLIFVYNADSGKLNALMDSLQKVVNPSSYSCKLCELTYGLVDEKKEWKKFRQSLDVKTDFLHKNEFLKTYASKFGHKFEFPVVLAQTDKGLEVFISKNEFSEIGDLEVLMETIRKRLQLY</sequence>
<reference evidence="1 2" key="1">
    <citation type="submission" date="2019-06" db="EMBL/GenBank/DDBJ databases">
        <title>Gramella sabulilitoris sp. nov., isolated from a marine sand.</title>
        <authorList>
            <person name="Yoon J.-H."/>
        </authorList>
    </citation>
    <scope>NUCLEOTIDE SEQUENCE [LARGE SCALE GENOMIC DNA]</scope>
    <source>
        <strain evidence="1 2">HSMS-1</strain>
    </source>
</reference>
<dbReference type="EMBL" id="VHSF01000002">
    <property type="protein sequence ID" value="TRO65635.1"/>
    <property type="molecule type" value="Genomic_DNA"/>
</dbReference>
<comment type="caution">
    <text evidence="1">The sequence shown here is derived from an EMBL/GenBank/DDBJ whole genome shotgun (WGS) entry which is preliminary data.</text>
</comment>
<dbReference type="AlphaFoldDB" id="A0A550I3T7"/>
<dbReference type="OrthoDB" id="572467at2"/>
<evidence type="ECO:0000313" key="1">
    <source>
        <dbReference type="EMBL" id="TRO65635.1"/>
    </source>
</evidence>